<evidence type="ECO:0000313" key="4">
    <source>
        <dbReference type="EMBL" id="GMI23170.1"/>
    </source>
</evidence>
<dbReference type="Pfam" id="PF18181">
    <property type="entry name" value="SLATT_1"/>
    <property type="match status" value="1"/>
</dbReference>
<feature type="transmembrane region" description="Helical" evidence="2">
    <location>
        <begin position="117"/>
        <end position="136"/>
    </location>
</feature>
<proteinExistence type="predicted"/>
<evidence type="ECO:0000313" key="5">
    <source>
        <dbReference type="Proteomes" id="UP001165060"/>
    </source>
</evidence>
<keyword evidence="5" id="KW-1185">Reference proteome</keyword>
<feature type="region of interest" description="Disordered" evidence="1">
    <location>
        <begin position="237"/>
        <end position="257"/>
    </location>
</feature>
<feature type="compositionally biased region" description="Basic and acidic residues" evidence="1">
    <location>
        <begin position="237"/>
        <end position="255"/>
    </location>
</feature>
<evidence type="ECO:0000256" key="2">
    <source>
        <dbReference type="SAM" id="Phobius"/>
    </source>
</evidence>
<dbReference type="EMBL" id="BRYB01000116">
    <property type="protein sequence ID" value="GMI23170.1"/>
    <property type="molecule type" value="Genomic_DNA"/>
</dbReference>
<feature type="transmembrane region" description="Helical" evidence="2">
    <location>
        <begin position="287"/>
        <end position="304"/>
    </location>
</feature>
<dbReference type="NCBIfam" id="NF033634">
    <property type="entry name" value="SLATT_1"/>
    <property type="match status" value="1"/>
</dbReference>
<organism evidence="4 5">
    <name type="scientific">Tetraparma gracilis</name>
    <dbReference type="NCBI Taxonomy" id="2962635"/>
    <lineage>
        <taxon>Eukaryota</taxon>
        <taxon>Sar</taxon>
        <taxon>Stramenopiles</taxon>
        <taxon>Ochrophyta</taxon>
        <taxon>Bolidophyceae</taxon>
        <taxon>Parmales</taxon>
        <taxon>Triparmaceae</taxon>
        <taxon>Tetraparma</taxon>
    </lineage>
</organism>
<name>A0ABQ6MBF0_9STRA</name>
<keyword evidence="2" id="KW-1133">Transmembrane helix</keyword>
<keyword evidence="2" id="KW-0812">Transmembrane</keyword>
<reference evidence="4 5" key="1">
    <citation type="journal article" date="2023" name="Commun. Biol.">
        <title>Genome analysis of Parmales, the sister group of diatoms, reveals the evolutionary specialization of diatoms from phago-mixotrophs to photoautotrophs.</title>
        <authorList>
            <person name="Ban H."/>
            <person name="Sato S."/>
            <person name="Yoshikawa S."/>
            <person name="Yamada K."/>
            <person name="Nakamura Y."/>
            <person name="Ichinomiya M."/>
            <person name="Sato N."/>
            <person name="Blanc-Mathieu R."/>
            <person name="Endo H."/>
            <person name="Kuwata A."/>
            <person name="Ogata H."/>
        </authorList>
    </citation>
    <scope>NUCLEOTIDE SEQUENCE [LARGE SCALE GENOMIC DNA]</scope>
</reference>
<feature type="transmembrane region" description="Helical" evidence="2">
    <location>
        <begin position="77"/>
        <end position="97"/>
    </location>
</feature>
<dbReference type="Proteomes" id="UP001165060">
    <property type="component" value="Unassembled WGS sequence"/>
</dbReference>
<dbReference type="InterPro" id="IPR040884">
    <property type="entry name" value="SLATT_1"/>
</dbReference>
<dbReference type="Pfam" id="PF14015">
    <property type="entry name" value="DUF4231"/>
    <property type="match status" value="1"/>
</dbReference>
<gene>
    <name evidence="4" type="ORF">TeGR_g1568</name>
</gene>
<accession>A0ABQ6MBF0</accession>
<protein>
    <recommendedName>
        <fullName evidence="3">SMODS and SLOG-associating 2TM effector domain-containing protein</fullName>
    </recommendedName>
</protein>
<sequence length="412" mass="46236">MKQEEIGRYVDLLLAPTLLTANCDDMEELQQHMNRVAKVDRLPANNSKEALYVLRSAWDTVDICWDAADRFKIISKVLYMVLLVIGALISAVTIIGLNKPEVFGGQPGHAETPGLQYTTVSLSIFGSFIASVITYLDPSHKWKELRGAALSLQSQIWRFRTRTGEYEAKQVTTTGMFSPDAEQALRRTLDATQKSTLNQNSIMATTIMGKFTMFGEARLTSKQRQIYHHGQYKGVKHDGHDFRHKDHPKQDDHQSPIRPNEYLDLRVMPALDFYAARLPVYSRRRTRGEALLMIGSIVTTIIALADKATWAGLATAFTALVTAWNEFDGAPKKQNRFSDTMFQLHGVIRWWQALPEVDRASVDNVNQLIHGCEGIITTEQNGWHTASMAAGMEAVKLTEKKKDVEVAKGGEV</sequence>
<evidence type="ECO:0000256" key="1">
    <source>
        <dbReference type="SAM" id="MobiDB-lite"/>
    </source>
</evidence>
<evidence type="ECO:0000259" key="3">
    <source>
        <dbReference type="Pfam" id="PF18181"/>
    </source>
</evidence>
<keyword evidence="2" id="KW-0472">Membrane</keyword>
<comment type="caution">
    <text evidence="4">The sequence shown here is derived from an EMBL/GenBank/DDBJ whole genome shotgun (WGS) entry which is preliminary data.</text>
</comment>
<dbReference type="InterPro" id="IPR025325">
    <property type="entry name" value="DUF4231"/>
</dbReference>
<feature type="domain" description="SMODS and SLOG-associating 2TM effector" evidence="3">
    <location>
        <begin position="262"/>
        <end position="383"/>
    </location>
</feature>